<dbReference type="SUPFAM" id="SSF89550">
    <property type="entry name" value="PHP domain-like"/>
    <property type="match status" value="1"/>
</dbReference>
<dbReference type="SMART" id="SM00483">
    <property type="entry name" value="POLXc"/>
    <property type="match status" value="1"/>
</dbReference>
<dbReference type="InterPro" id="IPR022311">
    <property type="entry name" value="PolX-like"/>
</dbReference>
<dbReference type="Gene3D" id="1.10.150.20">
    <property type="entry name" value="5' to 3' exonuclease, C-terminal subdomain"/>
    <property type="match status" value="1"/>
</dbReference>
<dbReference type="GO" id="GO:0042578">
    <property type="term" value="F:phosphoric ester hydrolase activity"/>
    <property type="evidence" value="ECO:0007669"/>
    <property type="project" value="TreeGrafter"/>
</dbReference>
<evidence type="ECO:0000256" key="12">
    <source>
        <dbReference type="ARBA" id="ARBA00022843"/>
    </source>
</evidence>
<dbReference type="InterPro" id="IPR029398">
    <property type="entry name" value="PolB_thumb"/>
</dbReference>
<dbReference type="InterPro" id="IPR003583">
    <property type="entry name" value="Hlx-hairpin-Hlx_DNA-bd_motif"/>
</dbReference>
<evidence type="ECO:0000256" key="18">
    <source>
        <dbReference type="ARBA" id="ARBA00044632"/>
    </source>
</evidence>
<evidence type="ECO:0000256" key="20">
    <source>
        <dbReference type="ARBA" id="ARBA00045548"/>
    </source>
</evidence>
<dbReference type="InterPro" id="IPR010996">
    <property type="entry name" value="HHH_MUS81"/>
</dbReference>
<dbReference type="Gene3D" id="3.20.20.140">
    <property type="entry name" value="Metal-dependent hydrolases"/>
    <property type="match status" value="1"/>
</dbReference>
<dbReference type="EC" id="2.7.7.7" evidence="3"/>
<comment type="catalytic activity">
    <reaction evidence="18">
        <text>2'-deoxyribonucleotide-(2'-deoxyribose 5'-phosphate)-2'-deoxyribonucleotide-DNA = a 3'-end 2'-deoxyribonucleotide-(2,3-dehydro-2,3-deoxyribose 5'-phosphate)-DNA + a 5'-end 5'-phospho-2'-deoxyribonucleoside-DNA + H(+)</text>
        <dbReference type="Rhea" id="RHEA:66592"/>
        <dbReference type="Rhea" id="RHEA-COMP:13180"/>
        <dbReference type="Rhea" id="RHEA-COMP:16897"/>
        <dbReference type="Rhea" id="RHEA-COMP:17067"/>
        <dbReference type="ChEBI" id="CHEBI:15378"/>
        <dbReference type="ChEBI" id="CHEBI:136412"/>
        <dbReference type="ChEBI" id="CHEBI:157695"/>
        <dbReference type="ChEBI" id="CHEBI:167181"/>
        <dbReference type="EC" id="4.2.99.18"/>
    </reaction>
</comment>
<evidence type="ECO:0000313" key="25">
    <source>
        <dbReference type="EMBL" id="PIT92464.1"/>
    </source>
</evidence>
<dbReference type="FunFam" id="3.20.20.140:FF:000047">
    <property type="entry name" value="PHP domain-containing protein"/>
    <property type="match status" value="1"/>
</dbReference>
<dbReference type="Pfam" id="PF14791">
    <property type="entry name" value="DNA_pol_B_thumb"/>
    <property type="match status" value="1"/>
</dbReference>
<dbReference type="PRINTS" id="PR00870">
    <property type="entry name" value="DNAPOLXBETA"/>
</dbReference>
<protein>
    <recommendedName>
        <fullName evidence="5">DNA polymerase beta</fullName>
        <ecNumber evidence="3">2.7.7.7</ecNumber>
        <ecNumber evidence="4">4.2.99.18</ecNumber>
    </recommendedName>
    <alternativeName>
        <fullName evidence="16">5'-deoxyribose-phosphate lyase</fullName>
    </alternativeName>
    <alternativeName>
        <fullName evidence="17">AP lyase</fullName>
    </alternativeName>
</protein>
<dbReference type="GO" id="GO:0003887">
    <property type="term" value="F:DNA-directed DNA polymerase activity"/>
    <property type="evidence" value="ECO:0007669"/>
    <property type="project" value="UniProtKB-KW"/>
</dbReference>
<name>A0A2M6WI92_9BACT</name>
<evidence type="ECO:0000256" key="21">
    <source>
        <dbReference type="ARBA" id="ARBA00049244"/>
    </source>
</evidence>
<dbReference type="GO" id="GO:0140078">
    <property type="term" value="F:class I DNA-(apurinic or apyrimidinic site) endonuclease activity"/>
    <property type="evidence" value="ECO:0007669"/>
    <property type="project" value="UniProtKB-EC"/>
</dbReference>
<evidence type="ECO:0000256" key="5">
    <source>
        <dbReference type="ARBA" id="ARBA00020020"/>
    </source>
</evidence>
<evidence type="ECO:0000256" key="8">
    <source>
        <dbReference type="ARBA" id="ARBA00022679"/>
    </source>
</evidence>
<dbReference type="InterPro" id="IPR002008">
    <property type="entry name" value="DNA_pol_X_beta-like"/>
</dbReference>
<dbReference type="PANTHER" id="PTHR36928">
    <property type="entry name" value="PHOSPHATASE YCDX-RELATED"/>
    <property type="match status" value="1"/>
</dbReference>
<dbReference type="CDD" id="cd00141">
    <property type="entry name" value="NT_POLXc"/>
    <property type="match status" value="1"/>
</dbReference>
<dbReference type="InterPro" id="IPR004013">
    <property type="entry name" value="PHP_dom"/>
</dbReference>
<evidence type="ECO:0000259" key="24">
    <source>
        <dbReference type="SMART" id="SM00483"/>
    </source>
</evidence>
<keyword evidence="13" id="KW-0239">DNA-directed DNA polymerase</keyword>
<comment type="caution">
    <text evidence="25">The sequence shown here is derived from an EMBL/GenBank/DDBJ whole genome shotgun (WGS) entry which is preliminary data.</text>
</comment>
<evidence type="ECO:0000256" key="19">
    <source>
        <dbReference type="ARBA" id="ARBA00044678"/>
    </source>
</evidence>
<dbReference type="InterPro" id="IPR047967">
    <property type="entry name" value="PolX_PHP"/>
</dbReference>
<keyword evidence="14" id="KW-0915">Sodium</keyword>
<dbReference type="SMART" id="SM00481">
    <property type="entry name" value="POLIIIAc"/>
    <property type="match status" value="1"/>
</dbReference>
<evidence type="ECO:0000313" key="26">
    <source>
        <dbReference type="Proteomes" id="UP000228635"/>
    </source>
</evidence>
<dbReference type="Pfam" id="PF14520">
    <property type="entry name" value="HHH_5"/>
    <property type="match status" value="1"/>
</dbReference>
<evidence type="ECO:0000256" key="6">
    <source>
        <dbReference type="ARBA" id="ARBA00022481"/>
    </source>
</evidence>
<dbReference type="InterPro" id="IPR016195">
    <property type="entry name" value="Pol/histidinol_Pase-like"/>
</dbReference>
<evidence type="ECO:0000256" key="14">
    <source>
        <dbReference type="ARBA" id="ARBA00023053"/>
    </source>
</evidence>
<feature type="domain" description="Helix-hairpin-helix DNA-binding motif class 1" evidence="22">
    <location>
        <begin position="54"/>
        <end position="73"/>
    </location>
</feature>
<evidence type="ECO:0000256" key="16">
    <source>
        <dbReference type="ARBA" id="ARBA00035717"/>
    </source>
</evidence>
<dbReference type="Pfam" id="PF14716">
    <property type="entry name" value="HHH_8"/>
    <property type="match status" value="1"/>
</dbReference>
<dbReference type="EMBL" id="PFBA01000021">
    <property type="protein sequence ID" value="PIT92464.1"/>
    <property type="molecule type" value="Genomic_DNA"/>
</dbReference>
<dbReference type="GO" id="GO:0008270">
    <property type="term" value="F:zinc ion binding"/>
    <property type="evidence" value="ECO:0007669"/>
    <property type="project" value="TreeGrafter"/>
</dbReference>
<comment type="catalytic activity">
    <reaction evidence="19">
        <text>a 5'-end 2'-deoxyribose-2'-deoxyribonucleotide-DNA = (2E,4S)-4-hydroxypenten-2-al-5-phosphate + a 5'-end 5'-phospho-2'-deoxyribonucleoside-DNA + H(+)</text>
        <dbReference type="Rhea" id="RHEA:76255"/>
        <dbReference type="Rhea" id="RHEA-COMP:13180"/>
        <dbReference type="Rhea" id="RHEA-COMP:18657"/>
        <dbReference type="ChEBI" id="CHEBI:15378"/>
        <dbReference type="ChEBI" id="CHEBI:136412"/>
        <dbReference type="ChEBI" id="CHEBI:195194"/>
        <dbReference type="ChEBI" id="CHEBI:195195"/>
    </reaction>
</comment>
<evidence type="ECO:0000256" key="7">
    <source>
        <dbReference type="ARBA" id="ARBA00022634"/>
    </source>
</evidence>
<dbReference type="InterPro" id="IPR050243">
    <property type="entry name" value="PHP_phosphatase"/>
</dbReference>
<dbReference type="InterPro" id="IPR002054">
    <property type="entry name" value="DNA-dir_DNA_pol_X"/>
</dbReference>
<dbReference type="GO" id="GO:0006281">
    <property type="term" value="P:DNA repair"/>
    <property type="evidence" value="ECO:0007669"/>
    <property type="project" value="UniProtKB-KW"/>
</dbReference>
<dbReference type="Gene3D" id="1.10.150.110">
    <property type="entry name" value="DNA polymerase beta, N-terminal domain-like"/>
    <property type="match status" value="1"/>
</dbReference>
<keyword evidence="7" id="KW-0237">DNA synthesis</keyword>
<dbReference type="InterPro" id="IPR027421">
    <property type="entry name" value="DNA_pol_lamdba_lyase_dom_sf"/>
</dbReference>
<comment type="subcellular location">
    <subcellularLocation>
        <location evidence="2">Cytoplasm</location>
    </subcellularLocation>
</comment>
<feature type="domain" description="Polymerase/histidinol phosphatase N-terminal" evidence="23">
    <location>
        <begin position="372"/>
        <end position="452"/>
    </location>
</feature>
<feature type="domain" description="Helix-hairpin-helix DNA-binding motif class 1" evidence="22">
    <location>
        <begin position="129"/>
        <end position="148"/>
    </location>
</feature>
<dbReference type="Gene3D" id="3.30.210.10">
    <property type="entry name" value="DNA polymerase, thumb domain"/>
    <property type="match status" value="1"/>
</dbReference>
<evidence type="ECO:0000256" key="4">
    <source>
        <dbReference type="ARBA" id="ARBA00012720"/>
    </source>
</evidence>
<keyword evidence="6" id="KW-0488">Methylation</keyword>
<evidence type="ECO:0000256" key="17">
    <source>
        <dbReference type="ARBA" id="ARBA00035726"/>
    </source>
</evidence>
<keyword evidence="11" id="KW-0227">DNA damage</keyword>
<dbReference type="Proteomes" id="UP000228635">
    <property type="component" value="Unassembled WGS sequence"/>
</dbReference>
<comment type="cofactor">
    <cofactor evidence="1">
        <name>Mg(2+)</name>
        <dbReference type="ChEBI" id="CHEBI:18420"/>
    </cofactor>
</comment>
<evidence type="ECO:0000256" key="11">
    <source>
        <dbReference type="ARBA" id="ARBA00022763"/>
    </source>
</evidence>
<dbReference type="Gene3D" id="3.30.460.10">
    <property type="entry name" value="Beta Polymerase, domain 2"/>
    <property type="match status" value="1"/>
</dbReference>
<evidence type="ECO:0000259" key="23">
    <source>
        <dbReference type="SMART" id="SM00481"/>
    </source>
</evidence>
<keyword evidence="12" id="KW-0832">Ubl conjugation</keyword>
<organism evidence="25 26">
    <name type="scientific">Candidatus Harrisonbacteria bacterium CG10_big_fil_rev_8_21_14_0_10_42_17</name>
    <dbReference type="NCBI Taxonomy" id="1974584"/>
    <lineage>
        <taxon>Bacteria</taxon>
        <taxon>Candidatus Harrisoniibacteriota</taxon>
    </lineage>
</organism>
<dbReference type="PIRSF" id="PIRSF005047">
    <property type="entry name" value="UCP005047_YshC"/>
    <property type="match status" value="1"/>
</dbReference>
<evidence type="ECO:0000256" key="3">
    <source>
        <dbReference type="ARBA" id="ARBA00012417"/>
    </source>
</evidence>
<comment type="function">
    <text evidence="20">Repair polymerase that plays a key role in base-excision repair. During this process, the damaged base is excised by specific DNA glycosylases, the DNA backbone is nicked at the abasic site by an apurinic/apyrimidic (AP) endonuclease, and POLB removes 5'-deoxyribose-phosphate from the preincised AP site acting as a 5'-deoxyribose-phosphate lyase (5'-dRP lyase); through its DNA polymerase activity, it adds one nucleotide to the 3' end of the arising single-nucleotide gap. Conducts 'gap-filling' DNA synthesis in a stepwise distributive fashion rather than in a processive fashion as for other DNA polymerases. It is also able to cleave sugar-phosphate bonds 3' to an intact AP site, acting as an AP lyase.</text>
</comment>
<evidence type="ECO:0000256" key="13">
    <source>
        <dbReference type="ARBA" id="ARBA00022932"/>
    </source>
</evidence>
<evidence type="ECO:0000256" key="10">
    <source>
        <dbReference type="ARBA" id="ARBA00022705"/>
    </source>
</evidence>
<dbReference type="InterPro" id="IPR043519">
    <property type="entry name" value="NT_sf"/>
</dbReference>
<proteinExistence type="predicted"/>
<dbReference type="SUPFAM" id="SSF47802">
    <property type="entry name" value="DNA polymerase beta, N-terminal domain-like"/>
    <property type="match status" value="1"/>
</dbReference>
<gene>
    <name evidence="25" type="ORF">COU08_02285</name>
</gene>
<keyword evidence="8" id="KW-0808">Transferase</keyword>
<dbReference type="SMART" id="SM00278">
    <property type="entry name" value="HhH1"/>
    <property type="match status" value="3"/>
</dbReference>
<sequence>MISNHAVARILREIGLYLEMQDIPFKPRAYEKAAEEIESLSESVSALYKEGGVKALKELPAIGQAIAEKIEEYLTKGNIMYYEKLKKQIPVDLEALTGIEGLGPKKIKVLYNKLKIKNLKDLERNAKNGKIANLEGFGEKTASNILEGIEFQRTSGIRFILGHVFSDIELIIERLKSVRGVTHAISVGSARRMRETIGDADILVVAKKSLAVMQIFVSMPEVVRVFAQGSTKSSVQLKSGLQVDIRVVSRESLGAALNYFTGSKDHNVALRKIAIKKGWKLNEYGLYQRPTYRTGKQVKSDPPPSRLRRAGRRQGWKMIAGRDEEGLYKKLGLSYIEPELREMTGEIEAALRQAQGKHPGLPRLISYNALQGDLQIQTNWSDGAHSILEMAKAAHAQGLNYILITDHTKRLTVTHGLDARRIQQQWREIDSVNKKMRGKIKVLKGTECDILKNGTLDLPDSILSKLDVVGVSVHSFFALSKKEQTTRIVRAIQNPHVDILLHPTGRLLNKRPSYEVDMDEVIRVAKTTTTALEIDAFPERSDISAEYIKKCVNAGVKMSISSDAHATSHFAFLRYGVGLARCGWARKRDIINAWPEKKMKKMLK</sequence>
<evidence type="ECO:0000256" key="2">
    <source>
        <dbReference type="ARBA" id="ARBA00004496"/>
    </source>
</evidence>
<feature type="domain" description="DNA-directed DNA polymerase X" evidence="24">
    <location>
        <begin position="2"/>
        <end position="342"/>
    </location>
</feature>
<evidence type="ECO:0000256" key="15">
    <source>
        <dbReference type="ARBA" id="ARBA00023204"/>
    </source>
</evidence>
<keyword evidence="9" id="KW-0548">Nucleotidyltransferase</keyword>
<reference evidence="26" key="1">
    <citation type="submission" date="2017-09" db="EMBL/GenBank/DDBJ databases">
        <title>Depth-based differentiation of microbial function through sediment-hosted aquifers and enrichment of novel symbionts in the deep terrestrial subsurface.</title>
        <authorList>
            <person name="Probst A.J."/>
            <person name="Ladd B."/>
            <person name="Jarett J.K."/>
            <person name="Geller-Mcgrath D.E."/>
            <person name="Sieber C.M.K."/>
            <person name="Emerson J.B."/>
            <person name="Anantharaman K."/>
            <person name="Thomas B.C."/>
            <person name="Malmstrom R."/>
            <person name="Stieglmeier M."/>
            <person name="Klingl A."/>
            <person name="Woyke T."/>
            <person name="Ryan C.M."/>
            <person name="Banfield J.F."/>
        </authorList>
    </citation>
    <scope>NUCLEOTIDE SEQUENCE [LARGE SCALE GENOMIC DNA]</scope>
</reference>
<dbReference type="GO" id="GO:0003677">
    <property type="term" value="F:DNA binding"/>
    <property type="evidence" value="ECO:0007669"/>
    <property type="project" value="InterPro"/>
</dbReference>
<comment type="catalytic activity">
    <reaction evidence="21">
        <text>DNA(n) + a 2'-deoxyribonucleoside 5'-triphosphate = DNA(n+1) + diphosphate</text>
        <dbReference type="Rhea" id="RHEA:22508"/>
        <dbReference type="Rhea" id="RHEA-COMP:17339"/>
        <dbReference type="Rhea" id="RHEA-COMP:17340"/>
        <dbReference type="ChEBI" id="CHEBI:33019"/>
        <dbReference type="ChEBI" id="CHEBI:61560"/>
        <dbReference type="ChEBI" id="CHEBI:173112"/>
        <dbReference type="EC" id="2.7.7.7"/>
    </reaction>
</comment>
<dbReference type="AlphaFoldDB" id="A0A2M6WI92"/>
<keyword evidence="10" id="KW-0235">DNA replication</keyword>
<evidence type="ECO:0000259" key="22">
    <source>
        <dbReference type="SMART" id="SM00278"/>
    </source>
</evidence>
<dbReference type="SUPFAM" id="SSF81301">
    <property type="entry name" value="Nucleotidyltransferase"/>
    <property type="match status" value="1"/>
</dbReference>
<dbReference type="EC" id="4.2.99.18" evidence="4"/>
<feature type="domain" description="Helix-hairpin-helix DNA-binding motif class 1" evidence="22">
    <location>
        <begin position="94"/>
        <end position="113"/>
    </location>
</feature>
<dbReference type="InterPro" id="IPR003141">
    <property type="entry name" value="Pol/His_phosphatase_N"/>
</dbReference>
<accession>A0A2M6WI92</accession>
<dbReference type="CDD" id="cd07436">
    <property type="entry name" value="PHP_PolX"/>
    <property type="match status" value="1"/>
</dbReference>
<dbReference type="Pfam" id="PF02811">
    <property type="entry name" value="PHP"/>
    <property type="match status" value="1"/>
</dbReference>
<dbReference type="GO" id="GO:0005829">
    <property type="term" value="C:cytosol"/>
    <property type="evidence" value="ECO:0007669"/>
    <property type="project" value="TreeGrafter"/>
</dbReference>
<dbReference type="InterPro" id="IPR037160">
    <property type="entry name" value="DNA_Pol_thumb_sf"/>
</dbReference>
<keyword evidence="15" id="KW-0234">DNA repair</keyword>
<evidence type="ECO:0000256" key="1">
    <source>
        <dbReference type="ARBA" id="ARBA00001946"/>
    </source>
</evidence>
<dbReference type="SUPFAM" id="SSF158702">
    <property type="entry name" value="Sec63 N-terminal domain-like"/>
    <property type="match status" value="1"/>
</dbReference>
<dbReference type="PANTHER" id="PTHR36928:SF1">
    <property type="entry name" value="PHOSPHATASE YCDX-RELATED"/>
    <property type="match status" value="1"/>
</dbReference>
<evidence type="ECO:0000256" key="9">
    <source>
        <dbReference type="ARBA" id="ARBA00022695"/>
    </source>
</evidence>